<proteinExistence type="predicted"/>
<keyword evidence="2" id="KW-1185">Reference proteome</keyword>
<protein>
    <submittedName>
        <fullName evidence="1">Uncharacterized protein</fullName>
    </submittedName>
</protein>
<organism evidence="1 2">
    <name type="scientific">Ancylostoma ceylanicum</name>
    <dbReference type="NCBI Taxonomy" id="53326"/>
    <lineage>
        <taxon>Eukaryota</taxon>
        <taxon>Metazoa</taxon>
        <taxon>Ecdysozoa</taxon>
        <taxon>Nematoda</taxon>
        <taxon>Chromadorea</taxon>
        <taxon>Rhabditida</taxon>
        <taxon>Rhabditina</taxon>
        <taxon>Rhabditomorpha</taxon>
        <taxon>Strongyloidea</taxon>
        <taxon>Ancylostomatidae</taxon>
        <taxon>Ancylostomatinae</taxon>
        <taxon>Ancylostoma</taxon>
    </lineage>
</organism>
<comment type="caution">
    <text evidence="1">The sequence shown here is derived from an EMBL/GenBank/DDBJ whole genome shotgun (WGS) entry which is preliminary data.</text>
</comment>
<evidence type="ECO:0000313" key="1">
    <source>
        <dbReference type="EMBL" id="EYC25519.1"/>
    </source>
</evidence>
<dbReference type="AlphaFoldDB" id="A0A016VCZ5"/>
<evidence type="ECO:0000313" key="2">
    <source>
        <dbReference type="Proteomes" id="UP000024635"/>
    </source>
</evidence>
<dbReference type="EMBL" id="JARK01001347">
    <property type="protein sequence ID" value="EYC25519.1"/>
    <property type="molecule type" value="Genomic_DNA"/>
</dbReference>
<name>A0A016VCZ5_9BILA</name>
<dbReference type="Proteomes" id="UP000024635">
    <property type="component" value="Unassembled WGS sequence"/>
</dbReference>
<accession>A0A016VCZ5</accession>
<gene>
    <name evidence="1" type="primary">Acey_s0011.g1249</name>
    <name evidence="1" type="ORF">Y032_0011g1249</name>
</gene>
<reference evidence="2" key="1">
    <citation type="journal article" date="2015" name="Nat. Genet.">
        <title>The genome and transcriptome of the zoonotic hookworm Ancylostoma ceylanicum identify infection-specific gene families.</title>
        <authorList>
            <person name="Schwarz E.M."/>
            <person name="Hu Y."/>
            <person name="Antoshechkin I."/>
            <person name="Miller M.M."/>
            <person name="Sternberg P.W."/>
            <person name="Aroian R.V."/>
        </authorList>
    </citation>
    <scope>NUCLEOTIDE SEQUENCE</scope>
    <source>
        <strain evidence="2">HY135</strain>
    </source>
</reference>
<sequence length="260" mass="29497">MRHGVYWSAFIKSNKSNIQVGVFWREVQEAGGLKTARMRAAAMAHFPGCSKQIYKGAHKVGGRREGRVSSDVIGASESGDENIEKWVHLYVRCAGVGNVENGHSTGPQLGWGKRPLTLQQTTVGTQKYSSKVIELFDISYSIYIAENLRDQRYNNDVSASKVGGDGSTIVIRVSRRSKWGNTWRRAQRWVSTHRRPKVCKRLRTGRQMEKRCAVQTIVIILWRLNTMREYQMPGPNCDYYITHVILPASRPLLRSTLICV</sequence>